<evidence type="ECO:0000259" key="2">
    <source>
        <dbReference type="Pfam" id="PF07331"/>
    </source>
</evidence>
<reference evidence="3" key="2">
    <citation type="submission" date="2023-01" db="EMBL/GenBank/DDBJ databases">
        <authorList>
            <person name="Sun Q."/>
            <person name="Evtushenko L."/>
        </authorList>
    </citation>
    <scope>NUCLEOTIDE SEQUENCE</scope>
    <source>
        <strain evidence="3">VKM B-2789</strain>
    </source>
</reference>
<dbReference type="Pfam" id="PF07331">
    <property type="entry name" value="TctB"/>
    <property type="match status" value="1"/>
</dbReference>
<feature type="domain" description="DUF1468" evidence="2">
    <location>
        <begin position="14"/>
        <end position="149"/>
    </location>
</feature>
<dbReference type="RefSeq" id="WP_213359731.1">
    <property type="nucleotide sequence ID" value="NZ_BSFM01000017.1"/>
</dbReference>
<keyword evidence="1" id="KW-0472">Membrane</keyword>
<evidence type="ECO:0000313" key="4">
    <source>
        <dbReference type="Proteomes" id="UP001143330"/>
    </source>
</evidence>
<keyword evidence="4" id="KW-1185">Reference proteome</keyword>
<dbReference type="EMBL" id="BSFM01000017">
    <property type="protein sequence ID" value="GLK85895.1"/>
    <property type="molecule type" value="Genomic_DNA"/>
</dbReference>
<keyword evidence="1" id="KW-1133">Transmembrane helix</keyword>
<keyword evidence="1" id="KW-0812">Transmembrane</keyword>
<dbReference type="AlphaFoldDB" id="A0A9W6K1B8"/>
<name>A0A9W6K1B8_9HYPH</name>
<feature type="transmembrane region" description="Helical" evidence="1">
    <location>
        <begin position="122"/>
        <end position="140"/>
    </location>
</feature>
<evidence type="ECO:0000256" key="1">
    <source>
        <dbReference type="SAM" id="Phobius"/>
    </source>
</evidence>
<organism evidence="3 4">
    <name type="scientific">Ancylobacter defluvii</name>
    <dbReference type="NCBI Taxonomy" id="1282440"/>
    <lineage>
        <taxon>Bacteria</taxon>
        <taxon>Pseudomonadati</taxon>
        <taxon>Pseudomonadota</taxon>
        <taxon>Alphaproteobacteria</taxon>
        <taxon>Hyphomicrobiales</taxon>
        <taxon>Xanthobacteraceae</taxon>
        <taxon>Ancylobacter</taxon>
    </lineage>
</organism>
<evidence type="ECO:0000313" key="3">
    <source>
        <dbReference type="EMBL" id="GLK85895.1"/>
    </source>
</evidence>
<gene>
    <name evidence="3" type="ORF">GCM10017653_39650</name>
</gene>
<comment type="caution">
    <text evidence="3">The sequence shown here is derived from an EMBL/GenBank/DDBJ whole genome shotgun (WGS) entry which is preliminary data.</text>
</comment>
<feature type="transmembrane region" description="Helical" evidence="1">
    <location>
        <begin position="101"/>
        <end position="117"/>
    </location>
</feature>
<protein>
    <recommendedName>
        <fullName evidence="2">DUF1468 domain-containing protein</fullName>
    </recommendedName>
</protein>
<dbReference type="InterPro" id="IPR009936">
    <property type="entry name" value="DUF1468"/>
</dbReference>
<sequence length="159" mass="16658">MNPAAKLRTAHAVLGGIMLLIAIAIFADTITHVSSGQQAVVGPAFFPFLIALGLAVNGTVLVVNALRATFAEEGWSQIDIGPVALVLAGLLLQLLVLETVGWIAATTLLFAIVARAFGNRNLLANLAIGLIVAGLSYYVFNELLGLSLPAGWIVEHFLD</sequence>
<accession>A0A9W6K1B8</accession>
<dbReference type="Proteomes" id="UP001143330">
    <property type="component" value="Unassembled WGS sequence"/>
</dbReference>
<proteinExistence type="predicted"/>
<reference evidence="3" key="1">
    <citation type="journal article" date="2014" name="Int. J. Syst. Evol. Microbiol.">
        <title>Complete genome sequence of Corynebacterium casei LMG S-19264T (=DSM 44701T), isolated from a smear-ripened cheese.</title>
        <authorList>
            <consortium name="US DOE Joint Genome Institute (JGI-PGF)"/>
            <person name="Walter F."/>
            <person name="Albersmeier A."/>
            <person name="Kalinowski J."/>
            <person name="Ruckert C."/>
        </authorList>
    </citation>
    <scope>NUCLEOTIDE SEQUENCE</scope>
    <source>
        <strain evidence="3">VKM B-2789</strain>
    </source>
</reference>
<feature type="transmembrane region" description="Helical" evidence="1">
    <location>
        <begin position="78"/>
        <end position="95"/>
    </location>
</feature>
<feature type="transmembrane region" description="Helical" evidence="1">
    <location>
        <begin position="45"/>
        <end position="66"/>
    </location>
</feature>
<feature type="transmembrane region" description="Helical" evidence="1">
    <location>
        <begin position="12"/>
        <end position="33"/>
    </location>
</feature>